<dbReference type="PANTHER" id="PTHR10422">
    <property type="entry name" value="CYTOCHROME C OXIDASE SUBUNIT 1"/>
    <property type="match status" value="1"/>
</dbReference>
<organism evidence="3 4">
    <name type="scientific">Meyerozyma guilliermondii (strain ATCC 6260 / CBS 566 / DSM 6381 / JCM 1539 / NBRC 10279 / NRRL Y-324)</name>
    <name type="common">Yeast</name>
    <name type="synonym">Candida guilliermondii</name>
    <dbReference type="NCBI Taxonomy" id="294746"/>
    <lineage>
        <taxon>Eukaryota</taxon>
        <taxon>Fungi</taxon>
        <taxon>Dikarya</taxon>
        <taxon>Ascomycota</taxon>
        <taxon>Saccharomycotina</taxon>
        <taxon>Pichiomycetes</taxon>
        <taxon>Debaryomycetaceae</taxon>
        <taxon>Meyerozyma</taxon>
    </lineage>
</organism>
<accession>A5H2T8</accession>
<dbReference type="Proteomes" id="UP000001997">
    <property type="component" value="Unassembled WGS sequence"/>
</dbReference>
<feature type="transmembrane region" description="Helical" evidence="1">
    <location>
        <begin position="60"/>
        <end position="77"/>
    </location>
</feature>
<dbReference type="InParanoid" id="A5H2T8"/>
<protein>
    <recommendedName>
        <fullName evidence="2">Cytochrome oxidase subunit I profile domain-containing protein</fullName>
    </recommendedName>
</protein>
<dbReference type="InterPro" id="IPR023616">
    <property type="entry name" value="Cyt_c_oxase-like_su1_dom"/>
</dbReference>
<proteinExistence type="predicted"/>
<evidence type="ECO:0000259" key="2">
    <source>
        <dbReference type="PROSITE" id="PS50855"/>
    </source>
</evidence>
<keyword evidence="4" id="KW-1185">Reference proteome</keyword>
<dbReference type="eggNOG" id="KOG4769">
    <property type="taxonomic scope" value="Eukaryota"/>
</dbReference>
<sequence length="168" mass="19280">MIASMVGTGMSVIIRMESSSGNSQFFHGNNQAYNVLITGHAIAMIFLFVMPVIIGAFGEINIYIYICYSFIFNKIFVKRNAIFKGITYYSTYIDKTFNQVNPKINDNLCSYITGLIEIHRNIYIFNNINKSPKISIVFKNNDYELAKYLKNIFNIGYINKRNNSNVCI</sequence>
<dbReference type="GeneID" id="5123735"/>
<keyword evidence="1" id="KW-0812">Transmembrane</keyword>
<dbReference type="KEGG" id="pgu:PGUG_05916"/>
<gene>
    <name evidence="3" type="ORF">PGUG_05916</name>
</gene>
<keyword evidence="1" id="KW-0472">Membrane</keyword>
<dbReference type="GO" id="GO:0015990">
    <property type="term" value="P:electron transport coupled proton transport"/>
    <property type="evidence" value="ECO:0007669"/>
    <property type="project" value="TreeGrafter"/>
</dbReference>
<dbReference type="InterPro" id="IPR036927">
    <property type="entry name" value="Cyt_c_oxase-like_su1_sf"/>
</dbReference>
<dbReference type="EMBL" id="DS236883">
    <property type="protein sequence ID" value="EDK41818.2"/>
    <property type="molecule type" value="Genomic_DNA"/>
</dbReference>
<name>A5H2T8_PICGU</name>
<dbReference type="InterPro" id="IPR027434">
    <property type="entry name" value="Homing_endonucl"/>
</dbReference>
<keyword evidence="1" id="KW-1133">Transmembrane helix</keyword>
<dbReference type="PROSITE" id="PS50855">
    <property type="entry name" value="COX1"/>
    <property type="match status" value="1"/>
</dbReference>
<dbReference type="AlphaFoldDB" id="A5H2T8"/>
<reference evidence="3 4" key="1">
    <citation type="journal article" date="2009" name="Nature">
        <title>Evolution of pathogenicity and sexual reproduction in eight Candida genomes.</title>
        <authorList>
            <person name="Butler G."/>
            <person name="Rasmussen M.D."/>
            <person name="Lin M.F."/>
            <person name="Santos M.A."/>
            <person name="Sakthikumar S."/>
            <person name="Munro C.A."/>
            <person name="Rheinbay E."/>
            <person name="Grabherr M."/>
            <person name="Forche A."/>
            <person name="Reedy J.L."/>
            <person name="Agrafioti I."/>
            <person name="Arnaud M.B."/>
            <person name="Bates S."/>
            <person name="Brown A.J."/>
            <person name="Brunke S."/>
            <person name="Costanzo M.C."/>
            <person name="Fitzpatrick D.A."/>
            <person name="de Groot P.W."/>
            <person name="Harris D."/>
            <person name="Hoyer L.L."/>
            <person name="Hube B."/>
            <person name="Klis F.M."/>
            <person name="Kodira C."/>
            <person name="Lennard N."/>
            <person name="Logue M.E."/>
            <person name="Martin R."/>
            <person name="Neiman A.M."/>
            <person name="Nikolaou E."/>
            <person name="Quail M.A."/>
            <person name="Quinn J."/>
            <person name="Santos M.C."/>
            <person name="Schmitzberger F.F."/>
            <person name="Sherlock G."/>
            <person name="Shah P."/>
            <person name="Silverstein K.A."/>
            <person name="Skrzypek M.S."/>
            <person name="Soll D."/>
            <person name="Staggs R."/>
            <person name="Stansfield I."/>
            <person name="Stumpf M.P."/>
            <person name="Sudbery P.E."/>
            <person name="Srikantha T."/>
            <person name="Zeng Q."/>
            <person name="Berman J."/>
            <person name="Berriman M."/>
            <person name="Heitman J."/>
            <person name="Gow N.A."/>
            <person name="Lorenz M.C."/>
            <person name="Birren B.W."/>
            <person name="Kellis M."/>
            <person name="Cuomo C.A."/>
        </authorList>
    </citation>
    <scope>NUCLEOTIDE SEQUENCE [LARGE SCALE GENOMIC DNA]</scope>
    <source>
        <strain evidence="4">ATCC 6260 / CBS 566 / DSM 6381 / JCM 1539 / NBRC 10279 / NRRL Y-324</strain>
    </source>
</reference>
<evidence type="ECO:0000256" key="1">
    <source>
        <dbReference type="SAM" id="Phobius"/>
    </source>
</evidence>
<dbReference type="GO" id="GO:0020037">
    <property type="term" value="F:heme binding"/>
    <property type="evidence" value="ECO:0007669"/>
    <property type="project" value="InterPro"/>
</dbReference>
<dbReference type="GO" id="GO:0006123">
    <property type="term" value="P:mitochondrial electron transport, cytochrome c to oxygen"/>
    <property type="evidence" value="ECO:0007669"/>
    <property type="project" value="TreeGrafter"/>
</dbReference>
<dbReference type="OrthoDB" id="4905839at2759"/>
<dbReference type="Gene3D" id="3.10.28.10">
    <property type="entry name" value="Homing endonucleases"/>
    <property type="match status" value="1"/>
</dbReference>
<dbReference type="InterPro" id="IPR000883">
    <property type="entry name" value="Cyt_C_Oxase_1"/>
</dbReference>
<dbReference type="GO" id="GO:0005739">
    <property type="term" value="C:mitochondrion"/>
    <property type="evidence" value="ECO:0007669"/>
    <property type="project" value="UniProtKB-ARBA"/>
</dbReference>
<evidence type="ECO:0000313" key="4">
    <source>
        <dbReference type="Proteomes" id="UP000001997"/>
    </source>
</evidence>
<dbReference type="HOGENOM" id="CLU_1587116_0_0_1"/>
<dbReference type="SUPFAM" id="SSF55608">
    <property type="entry name" value="Homing endonucleases"/>
    <property type="match status" value="1"/>
</dbReference>
<evidence type="ECO:0000313" key="3">
    <source>
        <dbReference type="EMBL" id="EDK41818.2"/>
    </source>
</evidence>
<dbReference type="GO" id="GO:0016020">
    <property type="term" value="C:membrane"/>
    <property type="evidence" value="ECO:0007669"/>
    <property type="project" value="InterPro"/>
</dbReference>
<feature type="transmembrane region" description="Helical" evidence="1">
    <location>
        <begin position="32"/>
        <end position="54"/>
    </location>
</feature>
<dbReference type="PANTHER" id="PTHR10422:SF18">
    <property type="entry name" value="CYTOCHROME C OXIDASE SUBUNIT 1"/>
    <property type="match status" value="1"/>
</dbReference>
<dbReference type="SUPFAM" id="SSF81442">
    <property type="entry name" value="Cytochrome c oxidase subunit I-like"/>
    <property type="match status" value="1"/>
</dbReference>
<feature type="domain" description="Cytochrome oxidase subunit I profile" evidence="2">
    <location>
        <begin position="1"/>
        <end position="82"/>
    </location>
</feature>
<dbReference type="RefSeq" id="XP_001481908.2">
    <property type="nucleotide sequence ID" value="XM_001481858.1"/>
</dbReference>
<dbReference type="Gene3D" id="1.20.210.10">
    <property type="entry name" value="Cytochrome c oxidase-like, subunit I domain"/>
    <property type="match status" value="1"/>
</dbReference>